<dbReference type="AlphaFoldDB" id="A0A0D1KC73"/>
<keyword evidence="4 6" id="KW-0802">TPR repeat</keyword>
<comment type="similarity">
    <text evidence="5">Belongs to the Rap family.</text>
</comment>
<reference evidence="7 9" key="1">
    <citation type="submission" date="2014-12" db="EMBL/GenBank/DDBJ databases">
        <title>Comparative genome analysis of Bacillus coagulans HM-08, Clostridium butyricum HM-68, Bacillus subtilis HM-66 and Bacillus licheniformis BL-09.</title>
        <authorList>
            <person name="Zhang H."/>
        </authorList>
    </citation>
    <scope>NUCLEOTIDE SEQUENCE [LARGE SCALE GENOMIC DNA]</scope>
    <source>
        <strain evidence="7 9">HM-66</strain>
    </source>
</reference>
<gene>
    <name evidence="8" type="ORF">B4122_4720</name>
    <name evidence="7" type="ORF">SC09_contig4orf00965</name>
</gene>
<evidence type="ECO:0000313" key="10">
    <source>
        <dbReference type="Proteomes" id="UP000076442"/>
    </source>
</evidence>
<keyword evidence="3" id="KW-0677">Repeat</keyword>
<dbReference type="STRING" id="483913.AN935_18560"/>
<evidence type="ECO:0000256" key="3">
    <source>
        <dbReference type="ARBA" id="ARBA00022737"/>
    </source>
</evidence>
<dbReference type="Proteomes" id="UP000076442">
    <property type="component" value="Unassembled WGS sequence"/>
</dbReference>
<protein>
    <submittedName>
        <fullName evidence="7 8">Response regulator aspartate phosphatase</fullName>
    </submittedName>
</protein>
<evidence type="ECO:0000313" key="7">
    <source>
        <dbReference type="EMBL" id="KIU05995.1"/>
    </source>
</evidence>
<evidence type="ECO:0000313" key="8">
    <source>
        <dbReference type="EMBL" id="KZD86885.1"/>
    </source>
</evidence>
<feature type="repeat" description="TPR" evidence="6">
    <location>
        <begin position="221"/>
        <end position="254"/>
    </location>
</feature>
<evidence type="ECO:0000256" key="6">
    <source>
        <dbReference type="PROSITE-ProRule" id="PRU00339"/>
    </source>
</evidence>
<dbReference type="InterPro" id="IPR051476">
    <property type="entry name" value="Bac_ResReg_Asp_Phosphatase"/>
</dbReference>
<dbReference type="PATRIC" id="fig|1423.173.peg.4537"/>
<dbReference type="PROSITE" id="PS50005">
    <property type="entry name" value="TPR"/>
    <property type="match status" value="1"/>
</dbReference>
<dbReference type="RefSeq" id="WP_042975504.1">
    <property type="nucleotide sequence ID" value="NZ_CP062497.1"/>
</dbReference>
<name>A0A0D1KC73_BACIU</name>
<evidence type="ECO:0000256" key="5">
    <source>
        <dbReference type="ARBA" id="ARBA00038253"/>
    </source>
</evidence>
<reference evidence="8 10" key="2">
    <citation type="submission" date="2015-09" db="EMBL/GenBank/DDBJ databases">
        <title>Spore heat resistance.</title>
        <authorList>
            <person name="Boekhorst J."/>
            <person name="Berendsen E.M."/>
            <person name="Wells-Bennik M.H."/>
            <person name="Kuipers O.P."/>
        </authorList>
    </citation>
    <scope>NUCLEOTIDE SEQUENCE [LARGE SCALE GENOMIC DNA]</scope>
    <source>
        <strain evidence="8 10">B4122</strain>
    </source>
</reference>
<evidence type="ECO:0000313" key="9">
    <source>
        <dbReference type="Proteomes" id="UP000032247"/>
    </source>
</evidence>
<dbReference type="SMART" id="SM00028">
    <property type="entry name" value="TPR"/>
    <property type="match status" value="5"/>
</dbReference>
<evidence type="ECO:0000256" key="2">
    <source>
        <dbReference type="ARBA" id="ARBA00022490"/>
    </source>
</evidence>
<evidence type="ECO:0000256" key="1">
    <source>
        <dbReference type="ARBA" id="ARBA00004496"/>
    </source>
</evidence>
<proteinExistence type="inferred from homology"/>
<dbReference type="Pfam" id="PF18801">
    <property type="entry name" value="RapH_N"/>
    <property type="match status" value="1"/>
</dbReference>
<dbReference type="Pfam" id="PF13424">
    <property type="entry name" value="TPR_12"/>
    <property type="match status" value="1"/>
</dbReference>
<dbReference type="Gene3D" id="1.25.40.10">
    <property type="entry name" value="Tetratricopeptide repeat domain"/>
    <property type="match status" value="1"/>
</dbReference>
<dbReference type="GO" id="GO:0005737">
    <property type="term" value="C:cytoplasm"/>
    <property type="evidence" value="ECO:0007669"/>
    <property type="project" value="UniProtKB-SubCell"/>
</dbReference>
<sequence>MAAYEIPSSQVGVKINKWYKHILAFQVADAVKLKEEIDLDIEQMEEDQLLLLYYQLISYRHQIMLDYVKPDLHEESQLQYRELIKTLESNQDSISGLSEYYFHLFRGMYEFEQNNYISAISFYRKAEKMLAFVEDEIERAEFHFKVAEVFYIMKQTHFSMNHAVQALETYKAHDFYRVRRIQCHFVISGNYIDYRNYEKALEHLDDAYRLALLEGQPRLIGSALYNIGNCYDDKGELDQAAEYFEKALPVFEDYQLEQLPKALFSLTRVLFKKQDSQAAMRYYEKGIAIAQKRNDFFSLAKYKFLQALYVESVNLNMIQEVFDYMEEKGLYVYIEEFALDAASYFSHREQYKEAVYFYEKAVSMREMIQRNDCLYEV</sequence>
<dbReference type="PROSITE" id="PS50293">
    <property type="entry name" value="TPR_REGION"/>
    <property type="match status" value="1"/>
</dbReference>
<evidence type="ECO:0000256" key="4">
    <source>
        <dbReference type="ARBA" id="ARBA00022803"/>
    </source>
</evidence>
<dbReference type="Proteomes" id="UP000032247">
    <property type="component" value="Unassembled WGS sequence"/>
</dbReference>
<dbReference type="InterPro" id="IPR019734">
    <property type="entry name" value="TPR_rpt"/>
</dbReference>
<dbReference type="InterPro" id="IPR011990">
    <property type="entry name" value="TPR-like_helical_dom_sf"/>
</dbReference>
<dbReference type="EMBL" id="JXBC01000013">
    <property type="protein sequence ID" value="KIU05995.1"/>
    <property type="molecule type" value="Genomic_DNA"/>
</dbReference>
<comment type="subcellular location">
    <subcellularLocation>
        <location evidence="1">Cytoplasm</location>
    </subcellularLocation>
</comment>
<accession>A0A0D1KC73</accession>
<dbReference type="PANTHER" id="PTHR46630">
    <property type="entry name" value="TETRATRICOPEPTIDE REPEAT PROTEIN 29"/>
    <property type="match status" value="1"/>
</dbReference>
<dbReference type="SUPFAM" id="SSF48452">
    <property type="entry name" value="TPR-like"/>
    <property type="match status" value="2"/>
</dbReference>
<comment type="caution">
    <text evidence="7">The sequence shown here is derived from an EMBL/GenBank/DDBJ whole genome shotgun (WGS) entry which is preliminary data.</text>
</comment>
<organism evidence="7 9">
    <name type="scientific">Bacillus subtilis</name>
    <dbReference type="NCBI Taxonomy" id="1423"/>
    <lineage>
        <taxon>Bacteria</taxon>
        <taxon>Bacillati</taxon>
        <taxon>Bacillota</taxon>
        <taxon>Bacilli</taxon>
        <taxon>Bacillales</taxon>
        <taxon>Bacillaceae</taxon>
        <taxon>Bacillus</taxon>
    </lineage>
</organism>
<dbReference type="PANTHER" id="PTHR46630:SF1">
    <property type="entry name" value="TETRATRICOPEPTIDE REPEAT PROTEIN 29"/>
    <property type="match status" value="1"/>
</dbReference>
<dbReference type="EMBL" id="LJZV01000035">
    <property type="protein sequence ID" value="KZD86885.1"/>
    <property type="molecule type" value="Genomic_DNA"/>
</dbReference>
<keyword evidence="2" id="KW-0963">Cytoplasm</keyword>